<comment type="similarity">
    <text evidence="1 9">Belongs to the bacterial/plant glucose-1-phosphate adenylyltransferase family.</text>
</comment>
<keyword evidence="5 9" id="KW-0547">Nucleotide-binding</keyword>
<feature type="binding site" evidence="9">
    <location>
        <position position="164"/>
    </location>
    <ligand>
        <name>alpha-D-glucose 1-phosphate</name>
        <dbReference type="ChEBI" id="CHEBI:58601"/>
    </ligand>
</feature>
<evidence type="ECO:0000256" key="8">
    <source>
        <dbReference type="ARBA" id="ARBA00023277"/>
    </source>
</evidence>
<comment type="pathway">
    <text evidence="9">Glycan biosynthesis; glycogen biosynthesis.</text>
</comment>
<dbReference type="AlphaFoldDB" id="A0A7G9RYX5"/>
<dbReference type="InterPro" id="IPR029044">
    <property type="entry name" value="Nucleotide-diphossugar_trans"/>
</dbReference>
<evidence type="ECO:0000313" key="13">
    <source>
        <dbReference type="Proteomes" id="UP000515928"/>
    </source>
</evidence>
<gene>
    <name evidence="9" type="primary">glgC</name>
    <name evidence="12" type="ORF">H9L01_10625</name>
</gene>
<reference evidence="12 13" key="1">
    <citation type="submission" date="2020-08" db="EMBL/GenBank/DDBJ databases">
        <title>Genome sequence of Erysipelothrix inopinata DSM 15511T.</title>
        <authorList>
            <person name="Hyun D.-W."/>
            <person name="Bae J.-W."/>
        </authorList>
    </citation>
    <scope>NUCLEOTIDE SEQUENCE [LARGE SCALE GENOMIC DNA]</scope>
    <source>
        <strain evidence="12 13">DSM 15511</strain>
    </source>
</reference>
<organism evidence="12 13">
    <name type="scientific">Erysipelothrix inopinata</name>
    <dbReference type="NCBI Taxonomy" id="225084"/>
    <lineage>
        <taxon>Bacteria</taxon>
        <taxon>Bacillati</taxon>
        <taxon>Bacillota</taxon>
        <taxon>Erysipelotrichia</taxon>
        <taxon>Erysipelotrichales</taxon>
        <taxon>Erysipelotrichaceae</taxon>
        <taxon>Erysipelothrix</taxon>
    </lineage>
</organism>
<dbReference type="Gene3D" id="3.90.550.10">
    <property type="entry name" value="Spore Coat Polysaccharide Biosynthesis Protein SpsA, Chain A"/>
    <property type="match status" value="1"/>
</dbReference>
<dbReference type="InterPro" id="IPR056818">
    <property type="entry name" value="GlmU/GlgC-like_hexapep"/>
</dbReference>
<comment type="caution">
    <text evidence="9">Lacks conserved residue(s) required for the propagation of feature annotation.</text>
</comment>
<dbReference type="KEGG" id="eio:H9L01_10625"/>
<dbReference type="InterPro" id="IPR011831">
    <property type="entry name" value="ADP-Glc_PPase"/>
</dbReference>
<dbReference type="NCBIfam" id="NF003670">
    <property type="entry name" value="PRK05293.1"/>
    <property type="match status" value="1"/>
</dbReference>
<dbReference type="SUPFAM" id="SSF51161">
    <property type="entry name" value="Trimeric LpxA-like enzymes"/>
    <property type="match status" value="1"/>
</dbReference>
<keyword evidence="8 9" id="KW-0119">Carbohydrate metabolism</keyword>
<dbReference type="EC" id="2.7.7.27" evidence="9"/>
<dbReference type="GO" id="GO:0005978">
    <property type="term" value="P:glycogen biosynthetic process"/>
    <property type="evidence" value="ECO:0007669"/>
    <property type="project" value="UniProtKB-UniRule"/>
</dbReference>
<dbReference type="InterPro" id="IPR011004">
    <property type="entry name" value="Trimer_LpxA-like_sf"/>
</dbReference>
<feature type="domain" description="Nucleotidyl transferase" evidence="10">
    <location>
        <begin position="7"/>
        <end position="258"/>
    </location>
</feature>
<comment type="catalytic activity">
    <reaction evidence="9">
        <text>alpha-D-glucose 1-phosphate + ATP + H(+) = ADP-alpha-D-glucose + diphosphate</text>
        <dbReference type="Rhea" id="RHEA:12120"/>
        <dbReference type="ChEBI" id="CHEBI:15378"/>
        <dbReference type="ChEBI" id="CHEBI:30616"/>
        <dbReference type="ChEBI" id="CHEBI:33019"/>
        <dbReference type="ChEBI" id="CHEBI:57498"/>
        <dbReference type="ChEBI" id="CHEBI:58601"/>
        <dbReference type="EC" id="2.7.7.27"/>
    </reaction>
</comment>
<dbReference type="CDD" id="cd02508">
    <property type="entry name" value="ADP_Glucose_PP"/>
    <property type="match status" value="1"/>
</dbReference>
<keyword evidence="4 9" id="KW-0548">Nucleotidyltransferase</keyword>
<evidence type="ECO:0000313" key="12">
    <source>
        <dbReference type="EMBL" id="QNN60800.1"/>
    </source>
</evidence>
<keyword evidence="3 9" id="KW-0808">Transferase</keyword>
<dbReference type="PROSITE" id="PS00808">
    <property type="entry name" value="ADP_GLC_PYROPHOSPH_1"/>
    <property type="match status" value="1"/>
</dbReference>
<evidence type="ECO:0000256" key="5">
    <source>
        <dbReference type="ARBA" id="ARBA00022741"/>
    </source>
</evidence>
<evidence type="ECO:0000256" key="4">
    <source>
        <dbReference type="ARBA" id="ARBA00022695"/>
    </source>
</evidence>
<dbReference type="SUPFAM" id="SSF53448">
    <property type="entry name" value="Nucleotide-diphospho-sugar transferases"/>
    <property type="match status" value="1"/>
</dbReference>
<feature type="binding site" evidence="9">
    <location>
        <begin position="179"/>
        <end position="180"/>
    </location>
    <ligand>
        <name>alpha-D-glucose 1-phosphate</name>
        <dbReference type="ChEBI" id="CHEBI:58601"/>
    </ligand>
</feature>
<evidence type="ECO:0000256" key="3">
    <source>
        <dbReference type="ARBA" id="ARBA00022679"/>
    </source>
</evidence>
<sequence length="382" mass="42454">MKHEMVAMILAGGQGTRLGKLTKETAKPAVPFGGKYRIIDFTLSNCANSNVLDVGVVTQYQPLELNEHIGNGASWGLSRRNSSAKILQPFSSQDGEKWFRGTANAIYQNISYIDSKNPDYVLILSGDHIYKMDYEAMLEYHKENEASLTVAVIDVPLEEASRFGIMETDTLGRVIQFHEKPEEPKGTLASMGVYIFDWPKLRELLVHDQATDRAMEDFGKNVIPAYIANGERVFAYGFEGYWKDVGTIESLWEANMEFLDLNHTLKIRDSHWPIYTKVTISPPQYITRNATVKHAMIGDGCYIDGLVEHSVISQDVKVGKNSTVSQSIVMTGASIGKDVQVEYAIIGESAQIADGSKVIGTPESIEVIGYHEIVGAKKYETK</sequence>
<evidence type="ECO:0000256" key="6">
    <source>
        <dbReference type="ARBA" id="ARBA00022840"/>
    </source>
</evidence>
<keyword evidence="2 9" id="KW-0321">Glycogen metabolism</keyword>
<dbReference type="PANTHER" id="PTHR43523">
    <property type="entry name" value="GLUCOSE-1-PHOSPHATE ADENYLYLTRANSFERASE-RELATED"/>
    <property type="match status" value="1"/>
</dbReference>
<dbReference type="InterPro" id="IPR005835">
    <property type="entry name" value="NTP_transferase_dom"/>
</dbReference>
<dbReference type="PANTHER" id="PTHR43523:SF2">
    <property type="entry name" value="GLUCOSE-1-PHOSPHATE ADENYLYLTRANSFERASE"/>
    <property type="match status" value="1"/>
</dbReference>
<evidence type="ECO:0000256" key="9">
    <source>
        <dbReference type="HAMAP-Rule" id="MF_00624"/>
    </source>
</evidence>
<dbReference type="Pfam" id="PF00483">
    <property type="entry name" value="NTP_transferase"/>
    <property type="match status" value="1"/>
</dbReference>
<dbReference type="HAMAP" id="MF_00624">
    <property type="entry name" value="GlgC"/>
    <property type="match status" value="1"/>
</dbReference>
<dbReference type="InterPro" id="IPR023049">
    <property type="entry name" value="GlgC_bac"/>
</dbReference>
<feature type="binding site" evidence="9">
    <location>
        <position position="190"/>
    </location>
    <ligand>
        <name>alpha-D-glucose 1-phosphate</name>
        <dbReference type="ChEBI" id="CHEBI:58601"/>
    </ligand>
</feature>
<evidence type="ECO:0000256" key="7">
    <source>
        <dbReference type="ARBA" id="ARBA00023056"/>
    </source>
</evidence>
<dbReference type="Gene3D" id="2.160.10.10">
    <property type="entry name" value="Hexapeptide repeat proteins"/>
    <property type="match status" value="1"/>
</dbReference>
<dbReference type="PROSITE" id="PS00809">
    <property type="entry name" value="ADP_GLC_PYROPHOSPH_2"/>
    <property type="match status" value="1"/>
</dbReference>
<feature type="domain" description="Glucose-1-phosphate adenylyltransferase/Bifunctional protein GlmU-like C-terminal hexapeptide" evidence="11">
    <location>
        <begin position="288"/>
        <end position="358"/>
    </location>
</feature>
<dbReference type="RefSeq" id="WP_187533921.1">
    <property type="nucleotide sequence ID" value="NZ_CBCSHU010000008.1"/>
</dbReference>
<keyword evidence="13" id="KW-1185">Reference proteome</keyword>
<evidence type="ECO:0000259" key="11">
    <source>
        <dbReference type="Pfam" id="PF24894"/>
    </source>
</evidence>
<dbReference type="GO" id="GO:0008878">
    <property type="term" value="F:glucose-1-phosphate adenylyltransferase activity"/>
    <property type="evidence" value="ECO:0007669"/>
    <property type="project" value="UniProtKB-UniRule"/>
</dbReference>
<comment type="function">
    <text evidence="9">Involved in the biosynthesis of ADP-glucose, a building block required for the elongation reactions to produce glycogen. Catalyzes the reaction between ATP and alpha-D-glucose 1-phosphate (G1P) to produce pyrophosphate and ADP-Glc.</text>
</comment>
<evidence type="ECO:0000259" key="10">
    <source>
        <dbReference type="Pfam" id="PF00483"/>
    </source>
</evidence>
<keyword evidence="6 9" id="KW-0067">ATP-binding</keyword>
<dbReference type="UniPathway" id="UPA00164"/>
<proteinExistence type="inferred from homology"/>
<dbReference type="InterPro" id="IPR005836">
    <property type="entry name" value="ADP_Glu_pyroP_CS"/>
</dbReference>
<evidence type="ECO:0000256" key="2">
    <source>
        <dbReference type="ARBA" id="ARBA00022600"/>
    </source>
</evidence>
<feature type="site" description="Could play a key role in the communication between the regulatory and the substrate sites" evidence="9">
    <location>
        <position position="59"/>
    </location>
</feature>
<dbReference type="CDD" id="cd04651">
    <property type="entry name" value="LbH_G1P_AT_C"/>
    <property type="match status" value="1"/>
</dbReference>
<dbReference type="Pfam" id="PF24894">
    <property type="entry name" value="Hexapep_GlmU"/>
    <property type="match status" value="1"/>
</dbReference>
<feature type="site" description="Could play a key role in the communication between the regulatory and the substrate sites" evidence="9">
    <location>
        <position position="98"/>
    </location>
</feature>
<dbReference type="InterPro" id="IPR011832">
    <property type="entry name" value="GlgDAde_trans"/>
</dbReference>
<name>A0A7G9RYX5_9FIRM</name>
<accession>A0A7G9RYX5</accession>
<dbReference type="GO" id="GO:0005524">
    <property type="term" value="F:ATP binding"/>
    <property type="evidence" value="ECO:0007669"/>
    <property type="project" value="UniProtKB-KW"/>
</dbReference>
<dbReference type="PROSITE" id="PS00810">
    <property type="entry name" value="ADP_GLC_PYROPHOSPH_3"/>
    <property type="match status" value="1"/>
</dbReference>
<protein>
    <recommendedName>
        <fullName evidence="9">Glucose-1-phosphate adenylyltransferase</fullName>
        <ecNumber evidence="9">2.7.7.27</ecNumber>
    </recommendedName>
    <alternativeName>
        <fullName evidence="9">ADP-glucose pyrophosphorylase</fullName>
        <shortName evidence="9">ADPGlc PPase</shortName>
    </alternativeName>
    <alternativeName>
        <fullName evidence="9">ADP-glucose synthase</fullName>
    </alternativeName>
</protein>
<dbReference type="EMBL" id="CP060715">
    <property type="protein sequence ID" value="QNN60800.1"/>
    <property type="molecule type" value="Genomic_DNA"/>
</dbReference>
<dbReference type="Proteomes" id="UP000515928">
    <property type="component" value="Chromosome"/>
</dbReference>
<comment type="subunit">
    <text evidence="9">Homotetramer.</text>
</comment>
<dbReference type="NCBIfam" id="TIGR02091">
    <property type="entry name" value="glgC"/>
    <property type="match status" value="1"/>
</dbReference>
<evidence type="ECO:0000256" key="1">
    <source>
        <dbReference type="ARBA" id="ARBA00010443"/>
    </source>
</evidence>
<dbReference type="NCBIfam" id="TIGR02092">
    <property type="entry name" value="glgD"/>
    <property type="match status" value="1"/>
</dbReference>
<keyword evidence="7 9" id="KW-0320">Glycogen biosynthesis</keyword>